<sequence length="62" mass="7459">MRRANPHYYQGFGKPTRRQQLQRRLLSRAKAGCEESARYLMDYWSLRVMSEEELESVRLATH</sequence>
<gene>
    <name evidence="1" type="ORF">LCGC14_1893870</name>
</gene>
<dbReference type="EMBL" id="LAZR01019708">
    <property type="protein sequence ID" value="KKL91522.1"/>
    <property type="molecule type" value="Genomic_DNA"/>
</dbReference>
<proteinExistence type="predicted"/>
<name>A0A0F9IWQ4_9ZZZZ</name>
<accession>A0A0F9IWQ4</accession>
<evidence type="ECO:0000313" key="1">
    <source>
        <dbReference type="EMBL" id="KKL91522.1"/>
    </source>
</evidence>
<organism evidence="1">
    <name type="scientific">marine sediment metagenome</name>
    <dbReference type="NCBI Taxonomy" id="412755"/>
    <lineage>
        <taxon>unclassified sequences</taxon>
        <taxon>metagenomes</taxon>
        <taxon>ecological metagenomes</taxon>
    </lineage>
</organism>
<comment type="caution">
    <text evidence="1">The sequence shown here is derived from an EMBL/GenBank/DDBJ whole genome shotgun (WGS) entry which is preliminary data.</text>
</comment>
<protein>
    <submittedName>
        <fullName evidence="1">Uncharacterized protein</fullName>
    </submittedName>
</protein>
<reference evidence="1" key="1">
    <citation type="journal article" date="2015" name="Nature">
        <title>Complex archaea that bridge the gap between prokaryotes and eukaryotes.</title>
        <authorList>
            <person name="Spang A."/>
            <person name="Saw J.H."/>
            <person name="Jorgensen S.L."/>
            <person name="Zaremba-Niedzwiedzka K."/>
            <person name="Martijn J."/>
            <person name="Lind A.E."/>
            <person name="van Eijk R."/>
            <person name="Schleper C."/>
            <person name="Guy L."/>
            <person name="Ettema T.J."/>
        </authorList>
    </citation>
    <scope>NUCLEOTIDE SEQUENCE</scope>
</reference>
<dbReference type="AlphaFoldDB" id="A0A0F9IWQ4"/>